<name>A0ACC1YHR8_MELAZ</name>
<dbReference type="Proteomes" id="UP001164539">
    <property type="component" value="Chromosome 3"/>
</dbReference>
<reference evidence="1 2" key="1">
    <citation type="journal article" date="2023" name="Science">
        <title>Complex scaffold remodeling in plant triterpene biosynthesis.</title>
        <authorList>
            <person name="De La Pena R."/>
            <person name="Hodgson H."/>
            <person name="Liu J.C."/>
            <person name="Stephenson M.J."/>
            <person name="Martin A.C."/>
            <person name="Owen C."/>
            <person name="Harkess A."/>
            <person name="Leebens-Mack J."/>
            <person name="Jimenez L.E."/>
            <person name="Osbourn A."/>
            <person name="Sattely E.S."/>
        </authorList>
    </citation>
    <scope>NUCLEOTIDE SEQUENCE [LARGE SCALE GENOMIC DNA]</scope>
    <source>
        <strain evidence="2">cv. JPN11</strain>
        <tissue evidence="1">Leaf</tissue>
    </source>
</reference>
<accession>A0ACC1YHR8</accession>
<comment type="caution">
    <text evidence="1">The sequence shown here is derived from an EMBL/GenBank/DDBJ whole genome shotgun (WGS) entry which is preliminary data.</text>
</comment>
<evidence type="ECO:0000313" key="2">
    <source>
        <dbReference type="Proteomes" id="UP001164539"/>
    </source>
</evidence>
<evidence type="ECO:0000313" key="1">
    <source>
        <dbReference type="EMBL" id="KAJ4723355.1"/>
    </source>
</evidence>
<organism evidence="1 2">
    <name type="scientific">Melia azedarach</name>
    <name type="common">Chinaberry tree</name>
    <dbReference type="NCBI Taxonomy" id="155640"/>
    <lineage>
        <taxon>Eukaryota</taxon>
        <taxon>Viridiplantae</taxon>
        <taxon>Streptophyta</taxon>
        <taxon>Embryophyta</taxon>
        <taxon>Tracheophyta</taxon>
        <taxon>Spermatophyta</taxon>
        <taxon>Magnoliopsida</taxon>
        <taxon>eudicotyledons</taxon>
        <taxon>Gunneridae</taxon>
        <taxon>Pentapetalae</taxon>
        <taxon>rosids</taxon>
        <taxon>malvids</taxon>
        <taxon>Sapindales</taxon>
        <taxon>Meliaceae</taxon>
        <taxon>Melia</taxon>
    </lineage>
</organism>
<protein>
    <submittedName>
        <fullName evidence="1">Uncharacterized protein</fullName>
    </submittedName>
</protein>
<proteinExistence type="predicted"/>
<gene>
    <name evidence="1" type="ORF">OWV82_006738</name>
</gene>
<sequence length="97" mass="10891">MARLISPSMLNAAFIDLSGLEQCATAPCHRVATTILHFPLSPLSCFVLANPPYCTNTLTNIPSFLLHLILFSKHKPYPIILFKHFNSRTQIHSHHIV</sequence>
<keyword evidence="2" id="KW-1185">Reference proteome</keyword>
<dbReference type="EMBL" id="CM051396">
    <property type="protein sequence ID" value="KAJ4723355.1"/>
    <property type="molecule type" value="Genomic_DNA"/>
</dbReference>